<feature type="modified residue" description="4-aspartylphosphate" evidence="4">
    <location>
        <position position="61"/>
    </location>
</feature>
<protein>
    <submittedName>
        <fullName evidence="6">Response regulator</fullName>
    </submittedName>
</protein>
<dbReference type="Proteomes" id="UP000500895">
    <property type="component" value="Chromosome"/>
</dbReference>
<feature type="domain" description="Response regulatory" evidence="5">
    <location>
        <begin position="11"/>
        <end position="124"/>
    </location>
</feature>
<name>A0A6G9A7C3_9BRAD</name>
<accession>A0A6G9A7C3</accession>
<dbReference type="Gene3D" id="3.40.50.2300">
    <property type="match status" value="1"/>
</dbReference>
<evidence type="ECO:0000256" key="4">
    <source>
        <dbReference type="PROSITE-ProRule" id="PRU00169"/>
    </source>
</evidence>
<dbReference type="InterPro" id="IPR001789">
    <property type="entry name" value="Sig_transdc_resp-reg_receiver"/>
</dbReference>
<dbReference type="InterPro" id="IPR050595">
    <property type="entry name" value="Bact_response_regulator"/>
</dbReference>
<keyword evidence="3" id="KW-0804">Transcription</keyword>
<dbReference type="EMBL" id="CP050066">
    <property type="protein sequence ID" value="QIP08205.1"/>
    <property type="molecule type" value="Genomic_DNA"/>
</dbReference>
<dbReference type="Pfam" id="PF00072">
    <property type="entry name" value="Response_reg"/>
    <property type="match status" value="1"/>
</dbReference>
<evidence type="ECO:0000259" key="5">
    <source>
        <dbReference type="PROSITE" id="PS50110"/>
    </source>
</evidence>
<proteinExistence type="predicted"/>
<evidence type="ECO:0000313" key="7">
    <source>
        <dbReference type="Proteomes" id="UP000500895"/>
    </source>
</evidence>
<evidence type="ECO:0000256" key="1">
    <source>
        <dbReference type="ARBA" id="ARBA00022553"/>
    </source>
</evidence>
<dbReference type="PANTHER" id="PTHR44591:SF3">
    <property type="entry name" value="RESPONSE REGULATORY DOMAIN-CONTAINING PROTEIN"/>
    <property type="match status" value="1"/>
</dbReference>
<sequence>MTCTNSRPRPLVLIVEDEPILRMNAVDMVEEAGFGALEAADATEAVQMLEAHLDITIVFSDIQMPRGVDGMKLAALIRDRWPPINIILTSGHFDVSHVDLPARGMFFAKPYDERQVVAAMRRFAA</sequence>
<evidence type="ECO:0000256" key="2">
    <source>
        <dbReference type="ARBA" id="ARBA00023015"/>
    </source>
</evidence>
<dbReference type="PROSITE" id="PS50110">
    <property type="entry name" value="RESPONSE_REGULATORY"/>
    <property type="match status" value="1"/>
</dbReference>
<dbReference type="RefSeq" id="WP_166468420.1">
    <property type="nucleotide sequence ID" value="NZ_CP050066.2"/>
</dbReference>
<gene>
    <name evidence="6" type="ORF">HAV00_18900</name>
</gene>
<dbReference type="SMART" id="SM00448">
    <property type="entry name" value="REC"/>
    <property type="match status" value="1"/>
</dbReference>
<reference evidence="6 7" key="1">
    <citation type="journal article" date="2020" name="Int. J. Syst. Evol. Microbiol.">
        <title>Description and complete genome sequences of Bradyrhizobium symbiodeficiens sp. nov., a non-symbiotic bacterium associated with legumes native to Canada.</title>
        <authorList>
            <person name="Bromfield E.S.P."/>
            <person name="Cloutier S."/>
            <person name="Nguyen H.D.T."/>
        </authorList>
    </citation>
    <scope>NUCLEOTIDE SEQUENCE [LARGE SCALE GENOMIC DNA]</scope>
    <source>
        <strain evidence="6 7">101S1MB</strain>
    </source>
</reference>
<dbReference type="InterPro" id="IPR011006">
    <property type="entry name" value="CheY-like_superfamily"/>
</dbReference>
<keyword evidence="1 4" id="KW-0597">Phosphoprotein</keyword>
<evidence type="ECO:0000256" key="3">
    <source>
        <dbReference type="ARBA" id="ARBA00023163"/>
    </source>
</evidence>
<dbReference type="AlphaFoldDB" id="A0A6G9A7C3"/>
<dbReference type="PANTHER" id="PTHR44591">
    <property type="entry name" value="STRESS RESPONSE REGULATOR PROTEIN 1"/>
    <property type="match status" value="1"/>
</dbReference>
<evidence type="ECO:0000313" key="6">
    <source>
        <dbReference type="EMBL" id="QIP08205.1"/>
    </source>
</evidence>
<keyword evidence="2" id="KW-0805">Transcription regulation</keyword>
<organism evidence="6 7">
    <name type="scientific">Bradyrhizobium symbiodeficiens</name>
    <dbReference type="NCBI Taxonomy" id="1404367"/>
    <lineage>
        <taxon>Bacteria</taxon>
        <taxon>Pseudomonadati</taxon>
        <taxon>Pseudomonadota</taxon>
        <taxon>Alphaproteobacteria</taxon>
        <taxon>Hyphomicrobiales</taxon>
        <taxon>Nitrobacteraceae</taxon>
        <taxon>Bradyrhizobium</taxon>
    </lineage>
</organism>
<dbReference type="GO" id="GO:0000160">
    <property type="term" value="P:phosphorelay signal transduction system"/>
    <property type="evidence" value="ECO:0007669"/>
    <property type="project" value="InterPro"/>
</dbReference>
<dbReference type="SUPFAM" id="SSF52172">
    <property type="entry name" value="CheY-like"/>
    <property type="match status" value="1"/>
</dbReference>